<protein>
    <recommendedName>
        <fullName evidence="5">RING-type domain-containing protein</fullName>
    </recommendedName>
</protein>
<evidence type="ECO:0000259" key="5">
    <source>
        <dbReference type="PROSITE" id="PS50089"/>
    </source>
</evidence>
<gene>
    <name evidence="6" type="ORF">NP493_278g03008</name>
</gene>
<dbReference type="GO" id="GO:0008270">
    <property type="term" value="F:zinc ion binding"/>
    <property type="evidence" value="ECO:0007669"/>
    <property type="project" value="UniProtKB-KW"/>
</dbReference>
<dbReference type="GO" id="GO:0006511">
    <property type="term" value="P:ubiquitin-dependent protein catabolic process"/>
    <property type="evidence" value="ECO:0007669"/>
    <property type="project" value="TreeGrafter"/>
</dbReference>
<dbReference type="PROSITE" id="PS00518">
    <property type="entry name" value="ZF_RING_1"/>
    <property type="match status" value="1"/>
</dbReference>
<dbReference type="GO" id="GO:0000209">
    <property type="term" value="P:protein polyubiquitination"/>
    <property type="evidence" value="ECO:0007669"/>
    <property type="project" value="TreeGrafter"/>
</dbReference>
<dbReference type="InterPro" id="IPR001841">
    <property type="entry name" value="Znf_RING"/>
</dbReference>
<evidence type="ECO:0000256" key="2">
    <source>
        <dbReference type="ARBA" id="ARBA00022771"/>
    </source>
</evidence>
<dbReference type="InterPro" id="IPR013083">
    <property type="entry name" value="Znf_RING/FYVE/PHD"/>
</dbReference>
<keyword evidence="3" id="KW-0862">Zinc</keyword>
<dbReference type="Proteomes" id="UP001209878">
    <property type="component" value="Unassembled WGS sequence"/>
</dbReference>
<evidence type="ECO:0000256" key="1">
    <source>
        <dbReference type="ARBA" id="ARBA00022723"/>
    </source>
</evidence>
<evidence type="ECO:0000313" key="6">
    <source>
        <dbReference type="EMBL" id="KAK2184209.1"/>
    </source>
</evidence>
<name>A0AAD9NXE2_RIDPI</name>
<evidence type="ECO:0000256" key="4">
    <source>
        <dbReference type="PROSITE-ProRule" id="PRU00175"/>
    </source>
</evidence>
<evidence type="ECO:0000313" key="7">
    <source>
        <dbReference type="Proteomes" id="UP001209878"/>
    </source>
</evidence>
<keyword evidence="1" id="KW-0479">Metal-binding</keyword>
<dbReference type="SMART" id="SM00184">
    <property type="entry name" value="RING"/>
    <property type="match status" value="1"/>
</dbReference>
<dbReference type="EMBL" id="JAODUO010000277">
    <property type="protein sequence ID" value="KAK2184209.1"/>
    <property type="molecule type" value="Genomic_DNA"/>
</dbReference>
<dbReference type="SUPFAM" id="SSF57850">
    <property type="entry name" value="RING/U-box"/>
    <property type="match status" value="1"/>
</dbReference>
<dbReference type="Pfam" id="PF05605">
    <property type="entry name" value="zf-Di19"/>
    <property type="match status" value="1"/>
</dbReference>
<dbReference type="InterPro" id="IPR027370">
    <property type="entry name" value="Znf-RING_euk"/>
</dbReference>
<reference evidence="6" key="1">
    <citation type="journal article" date="2023" name="Mol. Biol. Evol.">
        <title>Third-Generation Sequencing Reveals the Adaptive Role of the Epigenome in Three Deep-Sea Polychaetes.</title>
        <authorList>
            <person name="Perez M."/>
            <person name="Aroh O."/>
            <person name="Sun Y."/>
            <person name="Lan Y."/>
            <person name="Juniper S.K."/>
            <person name="Young C.R."/>
            <person name="Angers B."/>
            <person name="Qian P.Y."/>
        </authorList>
    </citation>
    <scope>NUCLEOTIDE SEQUENCE</scope>
    <source>
        <strain evidence="6">R07B-5</strain>
    </source>
</reference>
<dbReference type="AlphaFoldDB" id="A0AAD9NXE2"/>
<dbReference type="GO" id="GO:0061630">
    <property type="term" value="F:ubiquitin protein ligase activity"/>
    <property type="evidence" value="ECO:0007669"/>
    <property type="project" value="TreeGrafter"/>
</dbReference>
<dbReference type="InterPro" id="IPR017907">
    <property type="entry name" value="Znf_RING_CS"/>
</dbReference>
<comment type="caution">
    <text evidence="6">The sequence shown here is derived from an EMBL/GenBank/DDBJ whole genome shotgun (WGS) entry which is preliminary data.</text>
</comment>
<dbReference type="Gene3D" id="3.30.40.10">
    <property type="entry name" value="Zinc/RING finger domain, C3HC4 (zinc finger)"/>
    <property type="match status" value="1"/>
</dbReference>
<dbReference type="PROSITE" id="PS50089">
    <property type="entry name" value="ZF_RING_2"/>
    <property type="match status" value="1"/>
</dbReference>
<proteinExistence type="predicted"/>
<sequence>MASPNDGNDLNAYSCPICMDIFEEPVRLTCRHVFCSKCIEGMSTAEDEPACPVCRNTYQVSDIEQAKDVANIIATQKAHCSECSRLIRLACMNAHMAKCAKKSAKPRPVFKPVAETSQPVPSELPNRSTFCCPYCSQSNLDLEALRKHCTEEHRSNPDKVVCPVCASMPWGDPNMQSANFLSHLNLRHKFEYDTYVVRLLLVLRGSRCREHPSNN</sequence>
<dbReference type="InterPro" id="IPR008598">
    <property type="entry name" value="Di19_Zn-bd"/>
</dbReference>
<dbReference type="Pfam" id="PF13445">
    <property type="entry name" value="zf-RING_UBOX"/>
    <property type="match status" value="1"/>
</dbReference>
<dbReference type="PANTHER" id="PTHR46016:SF1">
    <property type="entry name" value="RING-TYPE DOMAIN-CONTAINING PROTEIN"/>
    <property type="match status" value="1"/>
</dbReference>
<feature type="domain" description="RING-type" evidence="5">
    <location>
        <begin position="15"/>
        <end position="55"/>
    </location>
</feature>
<keyword evidence="7" id="KW-1185">Reference proteome</keyword>
<dbReference type="PANTHER" id="PTHR46016">
    <property type="entry name" value="ZINC FINGER, RING/FYVE/PHD-TYPE"/>
    <property type="match status" value="1"/>
</dbReference>
<accession>A0AAD9NXE2</accession>
<dbReference type="InterPro" id="IPR051438">
    <property type="entry name" value="RNF_E3_ubiq-protein_ligase"/>
</dbReference>
<keyword evidence="2 4" id="KW-0863">Zinc-finger</keyword>
<evidence type="ECO:0000256" key="3">
    <source>
        <dbReference type="ARBA" id="ARBA00022833"/>
    </source>
</evidence>
<organism evidence="6 7">
    <name type="scientific">Ridgeia piscesae</name>
    <name type="common">Tubeworm</name>
    <dbReference type="NCBI Taxonomy" id="27915"/>
    <lineage>
        <taxon>Eukaryota</taxon>
        <taxon>Metazoa</taxon>
        <taxon>Spiralia</taxon>
        <taxon>Lophotrochozoa</taxon>
        <taxon>Annelida</taxon>
        <taxon>Polychaeta</taxon>
        <taxon>Sedentaria</taxon>
        <taxon>Canalipalpata</taxon>
        <taxon>Sabellida</taxon>
        <taxon>Siboglinidae</taxon>
        <taxon>Ridgeia</taxon>
    </lineage>
</organism>